<accession>E4THC9</accession>
<organism evidence="2 3">
    <name type="scientific">Calditerrivibrio nitroreducens (strain DSM 19672 / NBRC 101217 / Yu37-1)</name>
    <dbReference type="NCBI Taxonomy" id="768670"/>
    <lineage>
        <taxon>Bacteria</taxon>
        <taxon>Pseudomonadati</taxon>
        <taxon>Deferribacterota</taxon>
        <taxon>Deferribacteres</taxon>
        <taxon>Deferribacterales</taxon>
        <taxon>Calditerrivibrionaceae</taxon>
    </lineage>
</organism>
<proteinExistence type="predicted"/>
<dbReference type="KEGG" id="cni:Calni_1968"/>
<dbReference type="STRING" id="768670.Calni_1968"/>
<dbReference type="OrthoDB" id="5291101at2"/>
<dbReference type="Gene3D" id="3.90.550.10">
    <property type="entry name" value="Spore Coat Polysaccharide Biosynthesis Protein SpsA, Chain A"/>
    <property type="match status" value="1"/>
</dbReference>
<dbReference type="Pfam" id="PF00535">
    <property type="entry name" value="Glycos_transf_2"/>
    <property type="match status" value="1"/>
</dbReference>
<reference evidence="2 3" key="2">
    <citation type="journal article" date="2011" name="Stand. Genomic Sci.">
        <title>Complete genome sequence of Calditerrivibrio nitroreducens type strain (Yu37-1).</title>
        <authorList>
            <person name="Pitluck S."/>
            <person name="Sikorski J."/>
            <person name="Zeytun A."/>
            <person name="Lapidus A."/>
            <person name="Nolan M."/>
            <person name="Lucas S."/>
            <person name="Hammon N."/>
            <person name="Deshpande S."/>
            <person name="Cheng J.F."/>
            <person name="Tapia R."/>
            <person name="Han C."/>
            <person name="Goodwin L."/>
            <person name="Liolios K."/>
            <person name="Pagani I."/>
            <person name="Ivanova N."/>
            <person name="Mavromatis K."/>
            <person name="Pati A."/>
            <person name="Chen A."/>
            <person name="Palaniappan K."/>
            <person name="Hauser L."/>
            <person name="Chang Y.J."/>
            <person name="Jeffries C.D."/>
            <person name="Detter J.C."/>
            <person name="Brambilla E."/>
            <person name="Djao O.D."/>
            <person name="Rohde M."/>
            <person name="Spring S."/>
            <person name="Goker M."/>
            <person name="Woyke T."/>
            <person name="Bristow J."/>
            <person name="Eisen J.A."/>
            <person name="Markowitz V."/>
            <person name="Hugenholtz P."/>
            <person name="Kyrpides N.C."/>
            <person name="Klenk H.P."/>
            <person name="Land M."/>
        </authorList>
    </citation>
    <scope>NUCLEOTIDE SEQUENCE [LARGE SCALE GENOMIC DNA]</scope>
    <source>
        <strain evidence="3">DSM 19672 / NBRC 101217 / Yu37-1</strain>
    </source>
</reference>
<dbReference type="PANTHER" id="PTHR22916">
    <property type="entry name" value="GLYCOSYLTRANSFERASE"/>
    <property type="match status" value="1"/>
</dbReference>
<dbReference type="CAZy" id="GT2">
    <property type="family name" value="Glycosyltransferase Family 2"/>
</dbReference>
<evidence type="ECO:0000313" key="3">
    <source>
        <dbReference type="Proteomes" id="UP000007039"/>
    </source>
</evidence>
<gene>
    <name evidence="2" type="ordered locus">Calni_1968</name>
</gene>
<dbReference type="Proteomes" id="UP000007039">
    <property type="component" value="Chromosome"/>
</dbReference>
<sequence>MNKPLVSIITPSLNRANFIELNIKSVINQSYKNFEHIIVDGGSTDGTIEILKKYEKEYNLKWISEPDNGMYDAINKGIKMAKGDIVAYLNTDDLYLPWTLEVVCNNFHKTNADIIFGDCLVIQNNLFRIFLHPPNFNYKRLACYYGLSLPQPSTFIRRYVFDKLGCLDIDYKLFGDIEFWVRSGFYGFKFYKIREILSLVIFHDTNLHMNKKVGYIEKKKIKEKYCDNKSSEPFIKSFIKYADQVNVRIELLRFIFSFFIKQNNWYYFKNFVDKIQLLKALIYELLPNRYKFMVKGNYIFSQNLLKIIERKG</sequence>
<name>E4THC9_CALNY</name>
<dbReference type="GO" id="GO:0016758">
    <property type="term" value="F:hexosyltransferase activity"/>
    <property type="evidence" value="ECO:0007669"/>
    <property type="project" value="UniProtKB-ARBA"/>
</dbReference>
<dbReference type="EMBL" id="CP002347">
    <property type="protein sequence ID" value="ADR19864.1"/>
    <property type="molecule type" value="Genomic_DNA"/>
</dbReference>
<dbReference type="AlphaFoldDB" id="E4THC9"/>
<dbReference type="CDD" id="cd06433">
    <property type="entry name" value="GT_2_WfgS_like"/>
    <property type="match status" value="1"/>
</dbReference>
<protein>
    <submittedName>
        <fullName evidence="2">Glycosyl transferase family 2</fullName>
    </submittedName>
</protein>
<dbReference type="eggNOG" id="COG1216">
    <property type="taxonomic scope" value="Bacteria"/>
</dbReference>
<feature type="domain" description="Glycosyltransferase 2-like" evidence="1">
    <location>
        <begin position="7"/>
        <end position="164"/>
    </location>
</feature>
<dbReference type="RefSeq" id="WP_013452072.1">
    <property type="nucleotide sequence ID" value="NC_014758.1"/>
</dbReference>
<dbReference type="HOGENOM" id="CLU_025996_21_1_0"/>
<dbReference type="SUPFAM" id="SSF53448">
    <property type="entry name" value="Nucleotide-diphospho-sugar transferases"/>
    <property type="match status" value="1"/>
</dbReference>
<evidence type="ECO:0000313" key="2">
    <source>
        <dbReference type="EMBL" id="ADR19864.1"/>
    </source>
</evidence>
<dbReference type="InterPro" id="IPR029044">
    <property type="entry name" value="Nucleotide-diphossugar_trans"/>
</dbReference>
<evidence type="ECO:0000259" key="1">
    <source>
        <dbReference type="Pfam" id="PF00535"/>
    </source>
</evidence>
<keyword evidence="2" id="KW-0808">Transferase</keyword>
<reference key="1">
    <citation type="submission" date="2010-11" db="EMBL/GenBank/DDBJ databases">
        <title>The complete genome of chromosome of Calditerrivibrio nitroreducens DSM 19672.</title>
        <authorList>
            <consortium name="US DOE Joint Genome Institute (JGI-PGF)"/>
            <person name="Lucas S."/>
            <person name="Copeland A."/>
            <person name="Lapidus A."/>
            <person name="Bruce D."/>
            <person name="Goodwin L."/>
            <person name="Pitluck S."/>
            <person name="Kyrpides N."/>
            <person name="Mavromatis K."/>
            <person name="Ivanova N."/>
            <person name="Mikhailova N."/>
            <person name="Zeytun A."/>
            <person name="Brettin T."/>
            <person name="Detter J.C."/>
            <person name="Tapia R."/>
            <person name="Han C."/>
            <person name="Land M."/>
            <person name="Hauser L."/>
            <person name="Markowitz V."/>
            <person name="Cheng J.-F."/>
            <person name="Hugenholtz P."/>
            <person name="Woyke T."/>
            <person name="Wu D."/>
            <person name="Spring S."/>
            <person name="Schroeder M."/>
            <person name="Brambilla E."/>
            <person name="Klenk H.-P."/>
            <person name="Eisen J.A."/>
        </authorList>
    </citation>
    <scope>NUCLEOTIDE SEQUENCE [LARGE SCALE GENOMIC DNA]</scope>
    <source>
        <strain>DSM 19672</strain>
    </source>
</reference>
<dbReference type="InterPro" id="IPR001173">
    <property type="entry name" value="Glyco_trans_2-like"/>
</dbReference>
<dbReference type="PANTHER" id="PTHR22916:SF3">
    <property type="entry name" value="UDP-GLCNAC:BETAGAL BETA-1,3-N-ACETYLGLUCOSAMINYLTRANSFERASE-LIKE PROTEIN 1"/>
    <property type="match status" value="1"/>
</dbReference>
<keyword evidence="3" id="KW-1185">Reference proteome</keyword>